<feature type="domain" description="Aminopeptidase N-like N-terminal" evidence="14">
    <location>
        <begin position="26"/>
        <end position="179"/>
    </location>
</feature>
<accession>A0ABP8H3M4</accession>
<keyword evidence="16" id="KW-1185">Reference proteome</keyword>
<sequence>MFRKLFLATSFVAAAAAAQAQDIDVQHYRFHLKLSDSSDRIEGEARMEILFPKETSAFSLDLVGPKGSKGMTVTEVGSYANQKWRQEGDKIRFEFDAPVNAGQKHTFLVKYRGIPADGLIISKNKHGERTFFADNWPNRAHHWIPCNDRPDDKATFEFIVTAPSKYQVISNGELVNREIKMTANGPSGHVELTPLVTHWRCDVALPTKVMVIGAARFAVKTFADSPAGIPVSAWVYPQDSTKGFYDYALAPSIVKFFSEYIAPFPYSKLANVQSKTIFGGMENASAIFYAEESVTGDRKWEDVIAHEIAHQWFGDMASEKSFAHLWLSEGFATYLTNIYFEKKYGADALRKRLEADRKQVLDFVKSSKSPVVDSTSNLMSLLNANSYQKGGWVLHMLRQEVGDAAFQKIIKAYYNKYKGGNAETRDLQAIAESVSSRELGYFFDQWLYRPGVPRLRFEEKRDEDGLKLKIYQEGLVYRLNLEVELEVGGRKERHVVRITGPETEFKRKGNVTGKLVIDPDASLLFEQVK</sequence>
<dbReference type="InterPro" id="IPR027268">
    <property type="entry name" value="Peptidase_M4/M1_CTD_sf"/>
</dbReference>
<comment type="similarity">
    <text evidence="3">Belongs to the peptidase M1 family.</text>
</comment>
<dbReference type="InterPro" id="IPR042097">
    <property type="entry name" value="Aminopeptidase_N-like_N_sf"/>
</dbReference>
<keyword evidence="9" id="KW-0378">Hydrolase</keyword>
<evidence type="ECO:0000256" key="1">
    <source>
        <dbReference type="ARBA" id="ARBA00000098"/>
    </source>
</evidence>
<evidence type="ECO:0000256" key="4">
    <source>
        <dbReference type="ARBA" id="ARBA00012564"/>
    </source>
</evidence>
<evidence type="ECO:0000259" key="13">
    <source>
        <dbReference type="Pfam" id="PF01433"/>
    </source>
</evidence>
<feature type="domain" description="Peptidase M1 membrane alanine aminopeptidase" evidence="13">
    <location>
        <begin position="251"/>
        <end position="446"/>
    </location>
</feature>
<dbReference type="EMBL" id="BAABGY010000008">
    <property type="protein sequence ID" value="GAA4333939.1"/>
    <property type="molecule type" value="Genomic_DNA"/>
</dbReference>
<keyword evidence="7" id="KW-0645">Protease</keyword>
<evidence type="ECO:0000313" key="16">
    <source>
        <dbReference type="Proteomes" id="UP001501725"/>
    </source>
</evidence>
<keyword evidence="6" id="KW-0031">Aminopeptidase</keyword>
<evidence type="ECO:0000256" key="9">
    <source>
        <dbReference type="ARBA" id="ARBA00022801"/>
    </source>
</evidence>
<evidence type="ECO:0000256" key="5">
    <source>
        <dbReference type="ARBA" id="ARBA00015611"/>
    </source>
</evidence>
<dbReference type="Gene3D" id="1.10.390.10">
    <property type="entry name" value="Neutral Protease Domain 2"/>
    <property type="match status" value="1"/>
</dbReference>
<proteinExistence type="inferred from homology"/>
<comment type="catalytic activity">
    <reaction evidence="1">
        <text>Release of an N-terminal amino acid, Xaa-|-Yaa- from a peptide, amide or arylamide. Xaa is preferably Ala, but may be most amino acids including Pro (slow action). When a terminal hydrophobic residue is followed by a prolyl residue, the two may be released as an intact Xaa-Pro dipeptide.</text>
        <dbReference type="EC" id="3.4.11.2"/>
    </reaction>
</comment>
<dbReference type="SUPFAM" id="SSF63737">
    <property type="entry name" value="Leukotriene A4 hydrolase N-terminal domain"/>
    <property type="match status" value="1"/>
</dbReference>
<dbReference type="PANTHER" id="PTHR11533:SF174">
    <property type="entry name" value="PUROMYCIN-SENSITIVE AMINOPEPTIDASE-RELATED"/>
    <property type="match status" value="1"/>
</dbReference>
<keyword evidence="10" id="KW-0862">Zinc</keyword>
<evidence type="ECO:0000256" key="10">
    <source>
        <dbReference type="ARBA" id="ARBA00022833"/>
    </source>
</evidence>
<dbReference type="InterPro" id="IPR050344">
    <property type="entry name" value="Peptidase_M1_aminopeptidases"/>
</dbReference>
<dbReference type="SUPFAM" id="SSF55486">
    <property type="entry name" value="Metalloproteases ('zincins'), catalytic domain"/>
    <property type="match status" value="1"/>
</dbReference>
<comment type="cofactor">
    <cofactor evidence="2">
        <name>Zn(2+)</name>
        <dbReference type="ChEBI" id="CHEBI:29105"/>
    </cofactor>
</comment>
<dbReference type="Pfam" id="PF01433">
    <property type="entry name" value="Peptidase_M1"/>
    <property type="match status" value="1"/>
</dbReference>
<dbReference type="PANTHER" id="PTHR11533">
    <property type="entry name" value="PROTEASE M1 ZINC METALLOPROTEASE"/>
    <property type="match status" value="1"/>
</dbReference>
<dbReference type="Pfam" id="PF17900">
    <property type="entry name" value="Peptidase_M1_N"/>
    <property type="match status" value="1"/>
</dbReference>
<keyword evidence="12" id="KW-0732">Signal</keyword>
<protein>
    <recommendedName>
        <fullName evidence="5">Aminopeptidase N</fullName>
        <ecNumber evidence="4">3.4.11.2</ecNumber>
    </recommendedName>
</protein>
<feature type="signal peptide" evidence="12">
    <location>
        <begin position="1"/>
        <end position="20"/>
    </location>
</feature>
<dbReference type="Proteomes" id="UP001501725">
    <property type="component" value="Unassembled WGS sequence"/>
</dbReference>
<evidence type="ECO:0000256" key="12">
    <source>
        <dbReference type="SAM" id="SignalP"/>
    </source>
</evidence>
<feature type="chain" id="PRO_5046806922" description="Aminopeptidase N" evidence="12">
    <location>
        <begin position="21"/>
        <end position="529"/>
    </location>
</feature>
<dbReference type="PRINTS" id="PR00756">
    <property type="entry name" value="ALADIPTASE"/>
</dbReference>
<evidence type="ECO:0000256" key="8">
    <source>
        <dbReference type="ARBA" id="ARBA00022723"/>
    </source>
</evidence>
<keyword evidence="11" id="KW-0482">Metalloprotease</keyword>
<keyword evidence="8" id="KW-0479">Metal-binding</keyword>
<gene>
    <name evidence="15" type="ORF">GCM10023184_27560</name>
</gene>
<reference evidence="16" key="1">
    <citation type="journal article" date="2019" name="Int. J. Syst. Evol. Microbiol.">
        <title>The Global Catalogue of Microorganisms (GCM) 10K type strain sequencing project: providing services to taxonomists for standard genome sequencing and annotation.</title>
        <authorList>
            <consortium name="The Broad Institute Genomics Platform"/>
            <consortium name="The Broad Institute Genome Sequencing Center for Infectious Disease"/>
            <person name="Wu L."/>
            <person name="Ma J."/>
        </authorList>
    </citation>
    <scope>NUCLEOTIDE SEQUENCE [LARGE SCALE GENOMIC DNA]</scope>
    <source>
        <strain evidence="16">JCM 17919</strain>
    </source>
</reference>
<evidence type="ECO:0000256" key="7">
    <source>
        <dbReference type="ARBA" id="ARBA00022670"/>
    </source>
</evidence>
<dbReference type="InterPro" id="IPR045357">
    <property type="entry name" value="Aminopeptidase_N-like_N"/>
</dbReference>
<organism evidence="15 16">
    <name type="scientific">Flaviaesturariibacter amylovorans</name>
    <dbReference type="NCBI Taxonomy" id="1084520"/>
    <lineage>
        <taxon>Bacteria</taxon>
        <taxon>Pseudomonadati</taxon>
        <taxon>Bacteroidota</taxon>
        <taxon>Chitinophagia</taxon>
        <taxon>Chitinophagales</taxon>
        <taxon>Chitinophagaceae</taxon>
        <taxon>Flaviaestuariibacter</taxon>
    </lineage>
</organism>
<evidence type="ECO:0000256" key="3">
    <source>
        <dbReference type="ARBA" id="ARBA00010136"/>
    </source>
</evidence>
<dbReference type="RefSeq" id="WP_345256341.1">
    <property type="nucleotide sequence ID" value="NZ_BAABGY010000008.1"/>
</dbReference>
<evidence type="ECO:0000256" key="2">
    <source>
        <dbReference type="ARBA" id="ARBA00001947"/>
    </source>
</evidence>
<dbReference type="Gene3D" id="2.60.40.1730">
    <property type="entry name" value="tricorn interacting facor f3 domain"/>
    <property type="match status" value="1"/>
</dbReference>
<evidence type="ECO:0000259" key="14">
    <source>
        <dbReference type="Pfam" id="PF17900"/>
    </source>
</evidence>
<dbReference type="InterPro" id="IPR014782">
    <property type="entry name" value="Peptidase_M1_dom"/>
</dbReference>
<comment type="caution">
    <text evidence="15">The sequence shown here is derived from an EMBL/GenBank/DDBJ whole genome shotgun (WGS) entry which is preliminary data.</text>
</comment>
<evidence type="ECO:0000313" key="15">
    <source>
        <dbReference type="EMBL" id="GAA4333939.1"/>
    </source>
</evidence>
<name>A0ABP8H3M4_9BACT</name>
<dbReference type="CDD" id="cd09603">
    <property type="entry name" value="M1_APN_like"/>
    <property type="match status" value="1"/>
</dbReference>
<dbReference type="EC" id="3.4.11.2" evidence="4"/>
<dbReference type="InterPro" id="IPR001930">
    <property type="entry name" value="Peptidase_M1"/>
</dbReference>
<evidence type="ECO:0000256" key="6">
    <source>
        <dbReference type="ARBA" id="ARBA00022438"/>
    </source>
</evidence>
<evidence type="ECO:0000256" key="11">
    <source>
        <dbReference type="ARBA" id="ARBA00023049"/>
    </source>
</evidence>